<accession>A0A2T4UQP3</accession>
<dbReference type="Proteomes" id="UP000241085">
    <property type="component" value="Unassembled WGS sequence"/>
</dbReference>
<dbReference type="RefSeq" id="WP_107573632.1">
    <property type="nucleotide sequence ID" value="NZ_PZPL01000001.1"/>
</dbReference>
<gene>
    <name evidence="1" type="ORF">C1I63_02450</name>
</gene>
<protein>
    <submittedName>
        <fullName evidence="1">Abortive phage resistance protein</fullName>
    </submittedName>
</protein>
<sequence length="319" mass="35094">MLTWEGPFLCPEEADVGLKPGLSTPQLVRLLLDRGLEIADPDACARFLDVQGYYRFSGYLRYFQRAPHRGDDRFEEGSTFEAVRAVYDADALLRETLTGPLARAELLLRSRTAQAIAEIHGPYRTYLETAFYTDAPSAQPTAESCLRDIERSRERHILRYTDSTGATRFDELTVWSAVEAWSFGTLSKCIERGDGGALSAAVAARLGAARSGFASRVRALVYLRNRCAHHSRLWNHSLIDAGPTPNNVRAKAKRLAGQFDPRSVLDAVASLDDILRRGEGGLPALPGLVEKHASHAVLWRGLAAPQSPRDHTAATAPAR</sequence>
<name>A0A2T4UQP3_9MICO</name>
<dbReference type="AlphaFoldDB" id="A0A2T4UQP3"/>
<organism evidence="1 2">
    <name type="scientific">Rathayibacter caricis DSM 15933</name>
    <dbReference type="NCBI Taxonomy" id="1328867"/>
    <lineage>
        <taxon>Bacteria</taxon>
        <taxon>Bacillati</taxon>
        <taxon>Actinomycetota</taxon>
        <taxon>Actinomycetes</taxon>
        <taxon>Micrococcales</taxon>
        <taxon>Microbacteriaceae</taxon>
        <taxon>Rathayibacter</taxon>
    </lineage>
</organism>
<evidence type="ECO:0000313" key="1">
    <source>
        <dbReference type="EMBL" id="PTL71815.1"/>
    </source>
</evidence>
<comment type="caution">
    <text evidence="1">The sequence shown here is derived from an EMBL/GenBank/DDBJ whole genome shotgun (WGS) entry which is preliminary data.</text>
</comment>
<dbReference type="Pfam" id="PF07751">
    <property type="entry name" value="Abi_2"/>
    <property type="match status" value="1"/>
</dbReference>
<evidence type="ECO:0000313" key="2">
    <source>
        <dbReference type="Proteomes" id="UP000241085"/>
    </source>
</evidence>
<dbReference type="InterPro" id="IPR011664">
    <property type="entry name" value="Abi_system_AbiD/AbiF-like"/>
</dbReference>
<proteinExistence type="predicted"/>
<dbReference type="EMBL" id="PZPL01000001">
    <property type="protein sequence ID" value="PTL71815.1"/>
    <property type="molecule type" value="Genomic_DNA"/>
</dbReference>
<reference evidence="1 2" key="1">
    <citation type="submission" date="2018-03" db="EMBL/GenBank/DDBJ databases">
        <title>Bacteriophage NCPPB3778 and a type I-E CRISPR drive the evolution of the US Biological Select Agent, Rathayibacter toxicus.</title>
        <authorList>
            <person name="Davis E.W.II."/>
            <person name="Tabima J.F."/>
            <person name="Weisberg A.J."/>
            <person name="Dantas Lopes L."/>
            <person name="Wiseman M.S."/>
            <person name="Wiseman M.S."/>
            <person name="Pupko T."/>
            <person name="Belcher M.S."/>
            <person name="Sechler A.J."/>
            <person name="Tancos M.A."/>
            <person name="Schroeder B.K."/>
            <person name="Murray T.D."/>
            <person name="Luster D.G."/>
            <person name="Schneider W.L."/>
            <person name="Rogers E."/>
            <person name="Andreote F.D."/>
            <person name="Grunwald N.J."/>
            <person name="Putnam M.L."/>
            <person name="Chang J.H."/>
        </authorList>
    </citation>
    <scope>NUCLEOTIDE SEQUENCE [LARGE SCALE GENOMIC DNA]</scope>
    <source>
        <strain evidence="1 2">DSM 15933</strain>
    </source>
</reference>
<keyword evidence="2" id="KW-1185">Reference proteome</keyword>